<feature type="region of interest" description="Disordered" evidence="1">
    <location>
        <begin position="47"/>
        <end position="76"/>
    </location>
</feature>
<dbReference type="EMBL" id="KZ452008">
    <property type="protein sequence ID" value="PKA52288.1"/>
    <property type="molecule type" value="Genomic_DNA"/>
</dbReference>
<proteinExistence type="predicted"/>
<gene>
    <name evidence="2" type="ORF">AXF42_Ash010184</name>
</gene>
<dbReference type="OrthoDB" id="695262at2759"/>
<sequence>MNLVVLTVVKLPAGLCWRAVRKRKKRRAAGQRKTGLLGAASAADGVGERAMGPGTMAETGEAAHWPVKSPAAEVSEMEKEMRSQFYGSGFWRSPSQRE</sequence>
<name>A0A2I0A9T1_9ASPA</name>
<evidence type="ECO:0000256" key="1">
    <source>
        <dbReference type="SAM" id="MobiDB-lite"/>
    </source>
</evidence>
<dbReference type="PANTHER" id="PTHR33264">
    <property type="entry name" value="EXPRESSED PROTEIN"/>
    <property type="match status" value="1"/>
</dbReference>
<dbReference type="PANTHER" id="PTHR33264:SF8">
    <property type="entry name" value="EXPRESSED PROTEIN"/>
    <property type="match status" value="1"/>
</dbReference>
<dbReference type="AlphaFoldDB" id="A0A2I0A9T1"/>
<evidence type="ECO:0000313" key="2">
    <source>
        <dbReference type="EMBL" id="PKA52288.1"/>
    </source>
</evidence>
<protein>
    <submittedName>
        <fullName evidence="2">Uncharacterized protein</fullName>
    </submittedName>
</protein>
<keyword evidence="3" id="KW-1185">Reference proteome</keyword>
<organism evidence="2 3">
    <name type="scientific">Apostasia shenzhenica</name>
    <dbReference type="NCBI Taxonomy" id="1088818"/>
    <lineage>
        <taxon>Eukaryota</taxon>
        <taxon>Viridiplantae</taxon>
        <taxon>Streptophyta</taxon>
        <taxon>Embryophyta</taxon>
        <taxon>Tracheophyta</taxon>
        <taxon>Spermatophyta</taxon>
        <taxon>Magnoliopsida</taxon>
        <taxon>Liliopsida</taxon>
        <taxon>Asparagales</taxon>
        <taxon>Orchidaceae</taxon>
        <taxon>Apostasioideae</taxon>
        <taxon>Apostasia</taxon>
    </lineage>
</organism>
<dbReference type="STRING" id="1088818.A0A2I0A9T1"/>
<accession>A0A2I0A9T1</accession>
<reference evidence="2 3" key="1">
    <citation type="journal article" date="2017" name="Nature">
        <title>The Apostasia genome and the evolution of orchids.</title>
        <authorList>
            <person name="Zhang G.Q."/>
            <person name="Liu K.W."/>
            <person name="Li Z."/>
            <person name="Lohaus R."/>
            <person name="Hsiao Y.Y."/>
            <person name="Niu S.C."/>
            <person name="Wang J.Y."/>
            <person name="Lin Y.C."/>
            <person name="Xu Q."/>
            <person name="Chen L.J."/>
            <person name="Yoshida K."/>
            <person name="Fujiwara S."/>
            <person name="Wang Z.W."/>
            <person name="Zhang Y.Q."/>
            <person name="Mitsuda N."/>
            <person name="Wang M."/>
            <person name="Liu G.H."/>
            <person name="Pecoraro L."/>
            <person name="Huang H.X."/>
            <person name="Xiao X.J."/>
            <person name="Lin M."/>
            <person name="Wu X.Y."/>
            <person name="Wu W.L."/>
            <person name="Chen Y.Y."/>
            <person name="Chang S.B."/>
            <person name="Sakamoto S."/>
            <person name="Ohme-Takagi M."/>
            <person name="Yagi M."/>
            <person name="Zeng S.J."/>
            <person name="Shen C.Y."/>
            <person name="Yeh C.M."/>
            <person name="Luo Y.B."/>
            <person name="Tsai W.C."/>
            <person name="Van de Peer Y."/>
            <person name="Liu Z.J."/>
        </authorList>
    </citation>
    <scope>NUCLEOTIDE SEQUENCE [LARGE SCALE GENOMIC DNA]</scope>
    <source>
        <strain evidence="3">cv. Shenzhen</strain>
        <tissue evidence="2">Stem</tissue>
    </source>
</reference>
<evidence type="ECO:0000313" key="3">
    <source>
        <dbReference type="Proteomes" id="UP000236161"/>
    </source>
</evidence>
<dbReference type="Proteomes" id="UP000236161">
    <property type="component" value="Unassembled WGS sequence"/>
</dbReference>